<keyword evidence="3" id="KW-1185">Reference proteome</keyword>
<protein>
    <submittedName>
        <fullName evidence="2">Uncharacterized protein</fullName>
    </submittedName>
</protein>
<accession>A0A6A5QIQ3</accession>
<gene>
    <name evidence="2" type="ORF">BDU57DRAFT_596520</name>
</gene>
<evidence type="ECO:0000313" key="2">
    <source>
        <dbReference type="EMBL" id="KAF1914576.1"/>
    </source>
</evidence>
<dbReference type="Proteomes" id="UP000800096">
    <property type="component" value="Unassembled WGS sequence"/>
</dbReference>
<evidence type="ECO:0000256" key="1">
    <source>
        <dbReference type="SAM" id="Coils"/>
    </source>
</evidence>
<proteinExistence type="predicted"/>
<dbReference type="AlphaFoldDB" id="A0A6A5QIQ3"/>
<evidence type="ECO:0000313" key="3">
    <source>
        <dbReference type="Proteomes" id="UP000800096"/>
    </source>
</evidence>
<keyword evidence="1" id="KW-0175">Coiled coil</keyword>
<sequence length="324" mass="36719">MSKYDDYSESELREALIVRDATVAKLRKDYIYYEQQRVRPADGDSNEEEYRQLTPAGDLIRGLQNRAENLQGIIQYGFERTSTAMTKLKRERDDFERENIQLRNQLAAANGNGNRDGFATNIKQDLQSGSTQYTTINNGPVYMTSPFNVEAPLLNASARSFGPLPYRTAARVEDIGSDTPADDMDVDVKKHTNIKPPRYSTDCAYAKKGICRGGCKFVHDNQRGPYSKLIPTLPRNKWDKKKDSNNKTEYQAGGTWSTTSMINADAKSYSGGLKNPTNIAYTEVDLNDRQDAVESITFSLHPEVRNRLFIGRPTWDEELDIRET</sequence>
<organism evidence="2 3">
    <name type="scientific">Ampelomyces quisqualis</name>
    <name type="common">Powdery mildew agent</name>
    <dbReference type="NCBI Taxonomy" id="50730"/>
    <lineage>
        <taxon>Eukaryota</taxon>
        <taxon>Fungi</taxon>
        <taxon>Dikarya</taxon>
        <taxon>Ascomycota</taxon>
        <taxon>Pezizomycotina</taxon>
        <taxon>Dothideomycetes</taxon>
        <taxon>Pleosporomycetidae</taxon>
        <taxon>Pleosporales</taxon>
        <taxon>Pleosporineae</taxon>
        <taxon>Phaeosphaeriaceae</taxon>
        <taxon>Ampelomyces</taxon>
    </lineage>
</organism>
<feature type="coiled-coil region" evidence="1">
    <location>
        <begin position="78"/>
        <end position="112"/>
    </location>
</feature>
<dbReference type="EMBL" id="ML979137">
    <property type="protein sequence ID" value="KAF1914576.1"/>
    <property type="molecule type" value="Genomic_DNA"/>
</dbReference>
<name>A0A6A5QIQ3_AMPQU</name>
<reference evidence="2" key="1">
    <citation type="journal article" date="2020" name="Stud. Mycol.">
        <title>101 Dothideomycetes genomes: a test case for predicting lifestyles and emergence of pathogens.</title>
        <authorList>
            <person name="Haridas S."/>
            <person name="Albert R."/>
            <person name="Binder M."/>
            <person name="Bloem J."/>
            <person name="Labutti K."/>
            <person name="Salamov A."/>
            <person name="Andreopoulos B."/>
            <person name="Baker S."/>
            <person name="Barry K."/>
            <person name="Bills G."/>
            <person name="Bluhm B."/>
            <person name="Cannon C."/>
            <person name="Castanera R."/>
            <person name="Culley D."/>
            <person name="Daum C."/>
            <person name="Ezra D."/>
            <person name="Gonzalez J."/>
            <person name="Henrissat B."/>
            <person name="Kuo A."/>
            <person name="Liang C."/>
            <person name="Lipzen A."/>
            <person name="Lutzoni F."/>
            <person name="Magnuson J."/>
            <person name="Mondo S."/>
            <person name="Nolan M."/>
            <person name="Ohm R."/>
            <person name="Pangilinan J."/>
            <person name="Park H.-J."/>
            <person name="Ramirez L."/>
            <person name="Alfaro M."/>
            <person name="Sun H."/>
            <person name="Tritt A."/>
            <person name="Yoshinaga Y."/>
            <person name="Zwiers L.-H."/>
            <person name="Turgeon B."/>
            <person name="Goodwin S."/>
            <person name="Spatafora J."/>
            <person name="Crous P."/>
            <person name="Grigoriev I."/>
        </authorList>
    </citation>
    <scope>NUCLEOTIDE SEQUENCE</scope>
    <source>
        <strain evidence="2">HMLAC05119</strain>
    </source>
</reference>